<reference evidence="1 2" key="1">
    <citation type="submission" date="2021-01" db="EMBL/GenBank/DDBJ databases">
        <title>Actinoplanes sp. nov. LDG1-06 isolated from lichen.</title>
        <authorList>
            <person name="Saeng-In P."/>
            <person name="Phongsopitanun W."/>
            <person name="Kanchanasin P."/>
            <person name="Yuki M."/>
            <person name="Kudo T."/>
            <person name="Ohkuma M."/>
            <person name="Tanasupawat S."/>
        </authorList>
    </citation>
    <scope>NUCLEOTIDE SEQUENCE [LARGE SCALE GENOMIC DNA]</scope>
    <source>
        <strain evidence="1 2">LDG1-06</strain>
    </source>
</reference>
<comment type="caution">
    <text evidence="1">The sequence shown here is derived from an EMBL/GenBank/DDBJ whole genome shotgun (WGS) entry which is preliminary data.</text>
</comment>
<sequence>MLRIDQVDLEMLAMALQDQSAYEMRQLVDSRTGELALWTPDGGLDGENRVDLDDRDPNLILIDPLPSRVWFRDMADFARAVSDQHASDRLVRALDGRGAFRRFNNEIHQRFPELVPAWRAFRDNRAARRAVDWLSDNGLVDEKEAMDFLESHPDPAVP</sequence>
<dbReference type="InterPro" id="IPR005361">
    <property type="entry name" value="UPF0158"/>
</dbReference>
<accession>A0ABS2APV4</accession>
<evidence type="ECO:0000313" key="2">
    <source>
        <dbReference type="Proteomes" id="UP000632138"/>
    </source>
</evidence>
<evidence type="ECO:0000313" key="1">
    <source>
        <dbReference type="EMBL" id="MBM2621805.1"/>
    </source>
</evidence>
<dbReference type="Proteomes" id="UP000632138">
    <property type="component" value="Unassembled WGS sequence"/>
</dbReference>
<dbReference type="RefSeq" id="WP_203381803.1">
    <property type="nucleotide sequence ID" value="NZ_JAENHP010000021.1"/>
</dbReference>
<name>A0ABS2APV4_9ACTN</name>
<dbReference type="Pfam" id="PF03682">
    <property type="entry name" value="UPF0158"/>
    <property type="match status" value="1"/>
</dbReference>
<protein>
    <submittedName>
        <fullName evidence="1">Uncharacterized protein</fullName>
    </submittedName>
</protein>
<proteinExistence type="predicted"/>
<organism evidence="1 2">
    <name type="scientific">Paractinoplanes ovalisporus</name>
    <dbReference type="NCBI Taxonomy" id="2810368"/>
    <lineage>
        <taxon>Bacteria</taxon>
        <taxon>Bacillati</taxon>
        <taxon>Actinomycetota</taxon>
        <taxon>Actinomycetes</taxon>
        <taxon>Micromonosporales</taxon>
        <taxon>Micromonosporaceae</taxon>
        <taxon>Paractinoplanes</taxon>
    </lineage>
</organism>
<gene>
    <name evidence="1" type="ORF">JIG36_40505</name>
</gene>
<dbReference type="EMBL" id="JAENHP010000021">
    <property type="protein sequence ID" value="MBM2621805.1"/>
    <property type="molecule type" value="Genomic_DNA"/>
</dbReference>
<keyword evidence="2" id="KW-1185">Reference proteome</keyword>